<dbReference type="Pfam" id="PF04715">
    <property type="entry name" value="Anth_synt_I_N"/>
    <property type="match status" value="1"/>
</dbReference>
<dbReference type="EMBL" id="CAEZSH010000060">
    <property type="protein sequence ID" value="CAB4538417.1"/>
    <property type="molecule type" value="Genomic_DNA"/>
</dbReference>
<name>A0A6J6BIE6_9ZZZZ</name>
<dbReference type="PANTHER" id="PTHR11236:SF48">
    <property type="entry name" value="ISOCHORISMATE SYNTHASE MENF"/>
    <property type="match status" value="1"/>
</dbReference>
<keyword evidence="5" id="KW-0460">Magnesium</keyword>
<comment type="cofactor">
    <cofactor evidence="1">
        <name>Mg(2+)</name>
        <dbReference type="ChEBI" id="CHEBI:18420"/>
    </cofactor>
</comment>
<accession>A0A6J6BIE6</accession>
<comment type="subunit">
    <text evidence="2">Heterotetramer consisting of two non-identical subunits: a beta subunit (TrpG) and a large alpha subunit (TrpE).</text>
</comment>
<dbReference type="InterPro" id="IPR015890">
    <property type="entry name" value="Chorismate_C"/>
</dbReference>
<dbReference type="Pfam" id="PF00425">
    <property type="entry name" value="Chorismate_bind"/>
    <property type="match status" value="1"/>
</dbReference>
<dbReference type="GO" id="GO:0004049">
    <property type="term" value="F:anthranilate synthase activity"/>
    <property type="evidence" value="ECO:0007669"/>
    <property type="project" value="UniProtKB-EC"/>
</dbReference>
<dbReference type="GO" id="GO:0046872">
    <property type="term" value="F:metal ion binding"/>
    <property type="evidence" value="ECO:0007669"/>
    <property type="project" value="UniProtKB-KW"/>
</dbReference>
<dbReference type="PANTHER" id="PTHR11236">
    <property type="entry name" value="AMINOBENZOATE/ANTHRANILATE SYNTHASE"/>
    <property type="match status" value="1"/>
</dbReference>
<feature type="domain" description="Anthranilate synthase component I N-terminal" evidence="10">
    <location>
        <begin position="30"/>
        <end position="174"/>
    </location>
</feature>
<feature type="domain" description="Chorismate-utilising enzyme C-terminal" evidence="9">
    <location>
        <begin position="233"/>
        <end position="490"/>
    </location>
</feature>
<keyword evidence="4" id="KW-0479">Metal-binding</keyword>
<gene>
    <name evidence="11" type="ORF">UFOPK1410_00586</name>
</gene>
<dbReference type="InterPro" id="IPR005801">
    <property type="entry name" value="ADC_synthase"/>
</dbReference>
<evidence type="ECO:0000256" key="1">
    <source>
        <dbReference type="ARBA" id="ARBA00001946"/>
    </source>
</evidence>
<evidence type="ECO:0000256" key="4">
    <source>
        <dbReference type="ARBA" id="ARBA00022723"/>
    </source>
</evidence>
<comment type="catalytic activity">
    <reaction evidence="8">
        <text>chorismate + L-glutamine = anthranilate + pyruvate + L-glutamate + H(+)</text>
        <dbReference type="Rhea" id="RHEA:21732"/>
        <dbReference type="ChEBI" id="CHEBI:15361"/>
        <dbReference type="ChEBI" id="CHEBI:15378"/>
        <dbReference type="ChEBI" id="CHEBI:16567"/>
        <dbReference type="ChEBI" id="CHEBI:29748"/>
        <dbReference type="ChEBI" id="CHEBI:29985"/>
        <dbReference type="ChEBI" id="CHEBI:58359"/>
        <dbReference type="EC" id="4.1.3.27"/>
    </reaction>
</comment>
<proteinExistence type="predicted"/>
<dbReference type="SUPFAM" id="SSF56322">
    <property type="entry name" value="ADC synthase"/>
    <property type="match status" value="1"/>
</dbReference>
<dbReference type="Gene3D" id="3.60.120.10">
    <property type="entry name" value="Anthranilate synthase"/>
    <property type="match status" value="1"/>
</dbReference>
<evidence type="ECO:0000256" key="5">
    <source>
        <dbReference type="ARBA" id="ARBA00022842"/>
    </source>
</evidence>
<evidence type="ECO:0000256" key="6">
    <source>
        <dbReference type="ARBA" id="ARBA00023239"/>
    </source>
</evidence>
<dbReference type="AlphaFoldDB" id="A0A6J6BIE6"/>
<comment type="function">
    <text evidence="7">Part of a heterotetrameric complex that catalyzes the two-step biosynthesis of anthranilate, an intermediate in the biosynthesis of L-tryptophan. In the first step, the glutamine-binding beta subunit (TrpG) of anthranilate synthase (AS) provides the glutamine amidotransferase activity which generates ammonia as a substrate that, along with chorismate, is used in the second step, catalyzed by the large alpha subunit of AS (TrpE) to produce anthranilate. In the absence of TrpG, TrpE can synthesize anthranilate directly from chorismate and high concentrations of ammonia.</text>
</comment>
<evidence type="ECO:0000259" key="10">
    <source>
        <dbReference type="Pfam" id="PF04715"/>
    </source>
</evidence>
<reference evidence="11" key="1">
    <citation type="submission" date="2020-05" db="EMBL/GenBank/DDBJ databases">
        <authorList>
            <person name="Chiriac C."/>
            <person name="Salcher M."/>
            <person name="Ghai R."/>
            <person name="Kavagutti S V."/>
        </authorList>
    </citation>
    <scope>NUCLEOTIDE SEQUENCE</scope>
</reference>
<evidence type="ECO:0000256" key="3">
    <source>
        <dbReference type="ARBA" id="ARBA00020653"/>
    </source>
</evidence>
<dbReference type="GO" id="GO:0000162">
    <property type="term" value="P:L-tryptophan biosynthetic process"/>
    <property type="evidence" value="ECO:0007669"/>
    <property type="project" value="TreeGrafter"/>
</dbReference>
<dbReference type="InterPro" id="IPR006805">
    <property type="entry name" value="Anth_synth_I_N"/>
</dbReference>
<evidence type="ECO:0000313" key="11">
    <source>
        <dbReference type="EMBL" id="CAB4538417.1"/>
    </source>
</evidence>
<organism evidence="11">
    <name type="scientific">freshwater metagenome</name>
    <dbReference type="NCBI Taxonomy" id="449393"/>
    <lineage>
        <taxon>unclassified sequences</taxon>
        <taxon>metagenomes</taxon>
        <taxon>ecological metagenomes</taxon>
    </lineage>
</organism>
<sequence>MINLSFEEVLELSQTHNVVPIVESLFSSGITPLGAFESMTQMQPGSFLLESAEHGVWSRYSFVGLEARGFLKQEFGEPACWISGGGFTALPKNEPQNLPNGALDALELVQEAWKSPLIGDLPPLTSGLVGALAWDSVREVENLPNRKPMAYEVPVLNFILMRNLLVFDHQLSRIQVVSNLFIEGQTEAELRDDYNSAIEQLQLLKTQLAEPSVSYLAELTAVVTVDARPNHTQQSFAKTVAQAQVHVQAGDVFQVVVSQRFDRETQSSPLDIYRALRSINPSPYMYHINLSDTSGVYSIVGSSPEALVKVFDGQAIMHPIAGSKPRGKTFEEDIELAEILLSDEKERAEHLMLVDLARNDLLKVCNPKSVNVTEFMKIHKFSHIQHLVSTVEGNLNVDSSVVDVFRATFPAGTLSGAPKPRALEIIDDLESDNRGLFGGVVGYFDFAGNADLAIAIRTALIRNGVAHVQAGAGIVLDSEPTSEFNETKSKAAVILHAIDVADSLRRI</sequence>
<dbReference type="PRINTS" id="PR00095">
    <property type="entry name" value="ANTSNTHASEI"/>
</dbReference>
<evidence type="ECO:0000256" key="7">
    <source>
        <dbReference type="ARBA" id="ARBA00025634"/>
    </source>
</evidence>
<evidence type="ECO:0000256" key="2">
    <source>
        <dbReference type="ARBA" id="ARBA00011575"/>
    </source>
</evidence>
<evidence type="ECO:0000256" key="8">
    <source>
        <dbReference type="ARBA" id="ARBA00047683"/>
    </source>
</evidence>
<dbReference type="InterPro" id="IPR019999">
    <property type="entry name" value="Anth_synth_I-like"/>
</dbReference>
<keyword evidence="6" id="KW-0456">Lyase</keyword>
<protein>
    <recommendedName>
        <fullName evidence="3">Anthranilate synthase component 1</fullName>
    </recommendedName>
</protein>
<evidence type="ECO:0000259" key="9">
    <source>
        <dbReference type="Pfam" id="PF00425"/>
    </source>
</evidence>